<evidence type="ECO:0000256" key="4">
    <source>
        <dbReference type="ARBA" id="ARBA00023289"/>
    </source>
</evidence>
<dbReference type="PROSITE" id="PS50846">
    <property type="entry name" value="HMA_2"/>
    <property type="match status" value="1"/>
</dbReference>
<dbReference type="AlphaFoldDB" id="V4KUX5"/>
<feature type="compositionally biased region" description="Acidic residues" evidence="6">
    <location>
        <begin position="84"/>
        <end position="96"/>
    </location>
</feature>
<sequence length="241" mass="27003">MANPNQSVRTCILKVDLKCCTGCQKKASTRLQSLFGVTAAEYNAEKGLMTVTGDVKPMALVNKLTKCGRKTELVSVNYKLDDLISDEEEEEEDDTSDTSSSSDTSSEHDPKPMKRETQVKNHDSKPMKREAQVKTAMKTKKKEGILRKYLLLGCCRSKPKVVQPFIQNRVWQGSSRFGSGPPPFQMMQAQGLRPMMMQQQQQQPQVPMTGAAMQYNNMPCNPRSARLTLVSITSDSNRFDL</sequence>
<accession>V4KUX5</accession>
<dbReference type="Gramene" id="ESQ33822">
    <property type="protein sequence ID" value="ESQ33822"/>
    <property type="gene ID" value="EUTSA_v10009879mg"/>
</dbReference>
<protein>
    <recommendedName>
        <fullName evidence="7">HMA domain-containing protein</fullName>
    </recommendedName>
</protein>
<dbReference type="Pfam" id="PF00403">
    <property type="entry name" value="HMA"/>
    <property type="match status" value="1"/>
</dbReference>
<evidence type="ECO:0000256" key="2">
    <source>
        <dbReference type="ARBA" id="ARBA00022723"/>
    </source>
</evidence>
<dbReference type="Proteomes" id="UP000030689">
    <property type="component" value="Unassembled WGS sequence"/>
</dbReference>
<gene>
    <name evidence="8" type="ORF">EUTSA_v10009879mg</name>
</gene>
<dbReference type="PANTHER" id="PTHR45868">
    <property type="entry name" value="HEAVY METAL-ASSOCIATED ISOPRENYLATED PLANT PROTEIN 33-RELATED"/>
    <property type="match status" value="1"/>
</dbReference>
<proteinExistence type="inferred from homology"/>
<evidence type="ECO:0000256" key="1">
    <source>
        <dbReference type="ARBA" id="ARBA00022481"/>
    </source>
</evidence>
<dbReference type="STRING" id="72664.V4KUX5"/>
<dbReference type="EMBL" id="KI517683">
    <property type="protein sequence ID" value="ESQ33822.1"/>
    <property type="molecule type" value="Genomic_DNA"/>
</dbReference>
<keyword evidence="1" id="KW-0488">Methylation</keyword>
<reference evidence="8 9" key="1">
    <citation type="journal article" date="2013" name="Front. Plant Sci.">
        <title>The Reference Genome of the Halophytic Plant Eutrema salsugineum.</title>
        <authorList>
            <person name="Yang R."/>
            <person name="Jarvis D.E."/>
            <person name="Chen H."/>
            <person name="Beilstein M.A."/>
            <person name="Grimwood J."/>
            <person name="Jenkins J."/>
            <person name="Shu S."/>
            <person name="Prochnik S."/>
            <person name="Xin M."/>
            <person name="Ma C."/>
            <person name="Schmutz J."/>
            <person name="Wing R.A."/>
            <person name="Mitchell-Olds T."/>
            <person name="Schumaker K.S."/>
            <person name="Wang X."/>
        </authorList>
    </citation>
    <scope>NUCLEOTIDE SEQUENCE [LARGE SCALE GENOMIC DNA]</scope>
</reference>
<feature type="compositionally biased region" description="Basic and acidic residues" evidence="6">
    <location>
        <begin position="105"/>
        <end position="132"/>
    </location>
</feature>
<keyword evidence="4" id="KW-0636">Prenylation</keyword>
<feature type="region of interest" description="Disordered" evidence="6">
    <location>
        <begin position="84"/>
        <end position="139"/>
    </location>
</feature>
<dbReference type="SUPFAM" id="SSF55008">
    <property type="entry name" value="HMA, heavy metal-associated domain"/>
    <property type="match status" value="1"/>
</dbReference>
<evidence type="ECO:0000256" key="5">
    <source>
        <dbReference type="ARBA" id="ARBA00024045"/>
    </source>
</evidence>
<comment type="similarity">
    <text evidence="5">Belongs to the HIPP family.</text>
</comment>
<dbReference type="eggNOG" id="KOG1603">
    <property type="taxonomic scope" value="Eukaryota"/>
</dbReference>
<dbReference type="KEGG" id="eus:EUTSA_v10009879mg"/>
<dbReference type="InterPro" id="IPR006121">
    <property type="entry name" value="HMA_dom"/>
</dbReference>
<keyword evidence="2" id="KW-0479">Metal-binding</keyword>
<dbReference type="OMA" id="KKERMVR"/>
<dbReference type="CDD" id="cd00371">
    <property type="entry name" value="HMA"/>
    <property type="match status" value="1"/>
</dbReference>
<name>V4KUX5_EUTSA</name>
<evidence type="ECO:0000313" key="8">
    <source>
        <dbReference type="EMBL" id="ESQ33822.1"/>
    </source>
</evidence>
<evidence type="ECO:0000256" key="3">
    <source>
        <dbReference type="ARBA" id="ARBA00023288"/>
    </source>
</evidence>
<dbReference type="GO" id="GO:0046872">
    <property type="term" value="F:metal ion binding"/>
    <property type="evidence" value="ECO:0007669"/>
    <property type="project" value="UniProtKB-KW"/>
</dbReference>
<evidence type="ECO:0000313" key="9">
    <source>
        <dbReference type="Proteomes" id="UP000030689"/>
    </source>
</evidence>
<evidence type="ECO:0000256" key="6">
    <source>
        <dbReference type="SAM" id="MobiDB-lite"/>
    </source>
</evidence>
<dbReference type="PANTHER" id="PTHR45868:SF65">
    <property type="entry name" value="HEAVY METAL TRANSPORT_DETOXIFICATION SUPERFAMILY PROTEIN"/>
    <property type="match status" value="1"/>
</dbReference>
<organism evidence="8 9">
    <name type="scientific">Eutrema salsugineum</name>
    <name type="common">Saltwater cress</name>
    <name type="synonym">Sisymbrium salsugineum</name>
    <dbReference type="NCBI Taxonomy" id="72664"/>
    <lineage>
        <taxon>Eukaryota</taxon>
        <taxon>Viridiplantae</taxon>
        <taxon>Streptophyta</taxon>
        <taxon>Embryophyta</taxon>
        <taxon>Tracheophyta</taxon>
        <taxon>Spermatophyta</taxon>
        <taxon>Magnoliopsida</taxon>
        <taxon>eudicotyledons</taxon>
        <taxon>Gunneridae</taxon>
        <taxon>Pentapetalae</taxon>
        <taxon>rosids</taxon>
        <taxon>malvids</taxon>
        <taxon>Brassicales</taxon>
        <taxon>Brassicaceae</taxon>
        <taxon>Eutremeae</taxon>
        <taxon>Eutrema</taxon>
    </lineage>
</organism>
<feature type="domain" description="HMA" evidence="7">
    <location>
        <begin position="8"/>
        <end position="72"/>
    </location>
</feature>
<dbReference type="InterPro" id="IPR036163">
    <property type="entry name" value="HMA_dom_sf"/>
</dbReference>
<evidence type="ECO:0000259" key="7">
    <source>
        <dbReference type="PROSITE" id="PS50846"/>
    </source>
</evidence>
<dbReference type="Gene3D" id="3.30.70.100">
    <property type="match status" value="1"/>
</dbReference>
<keyword evidence="9" id="KW-1185">Reference proteome</keyword>
<keyword evidence="3" id="KW-0449">Lipoprotein</keyword>